<name>A0A2T7UCE3_9BURK</name>
<evidence type="ECO:0000313" key="1">
    <source>
        <dbReference type="EMBL" id="PVE42298.1"/>
    </source>
</evidence>
<gene>
    <name evidence="1" type="ORF">H663_013065</name>
</gene>
<dbReference type="RefSeq" id="WP_083451189.1">
    <property type="nucleotide sequence ID" value="NZ_LFYT02000016.1"/>
</dbReference>
<evidence type="ECO:0008006" key="3">
    <source>
        <dbReference type="Google" id="ProtNLM"/>
    </source>
</evidence>
<keyword evidence="2" id="KW-1185">Reference proteome</keyword>
<proteinExistence type="predicted"/>
<organism evidence="1 2">
    <name type="scientific">Limnohabitans planktonicus II-D5</name>
    <dbReference type="NCBI Taxonomy" id="1293045"/>
    <lineage>
        <taxon>Bacteria</taxon>
        <taxon>Pseudomonadati</taxon>
        <taxon>Pseudomonadota</taxon>
        <taxon>Betaproteobacteria</taxon>
        <taxon>Burkholderiales</taxon>
        <taxon>Comamonadaceae</taxon>
        <taxon>Limnohabitans</taxon>
    </lineage>
</organism>
<sequence length="114" mass="12569">MQIRTKSGRSIQLPTAEEDAQINAGMAADADNPEWTPEDFARALPAAKFFSPEVYAALCAQRMRGPKNKPLKVPTTIRLDADVLAALKATGRGWQTRVNDTLRDWVNQHPSTHG</sequence>
<evidence type="ECO:0000313" key="2">
    <source>
        <dbReference type="Proteomes" id="UP000037507"/>
    </source>
</evidence>
<comment type="caution">
    <text evidence="1">The sequence shown here is derived from an EMBL/GenBank/DDBJ whole genome shotgun (WGS) entry which is preliminary data.</text>
</comment>
<dbReference type="EMBL" id="LFYT02000016">
    <property type="protein sequence ID" value="PVE42298.1"/>
    <property type="molecule type" value="Genomic_DNA"/>
</dbReference>
<dbReference type="OrthoDB" id="9796641at2"/>
<dbReference type="Pfam" id="PF14384">
    <property type="entry name" value="BrnA_antitoxin"/>
    <property type="match status" value="1"/>
</dbReference>
<dbReference type="AlphaFoldDB" id="A0A2T7UCE3"/>
<accession>A0A2T7UCE3</accession>
<dbReference type="STRING" id="1293045.H663_11150"/>
<protein>
    <recommendedName>
        <fullName evidence="3">BrnA antitoxin family protein</fullName>
    </recommendedName>
</protein>
<dbReference type="InterPro" id="IPR025528">
    <property type="entry name" value="BrnA_antitoxin"/>
</dbReference>
<reference evidence="1" key="1">
    <citation type="submission" date="2017-04" db="EMBL/GenBank/DDBJ databases">
        <title>Unexpected and diverse lifestyles within the genus Limnohabitans.</title>
        <authorList>
            <person name="Kasalicky V."/>
            <person name="Mehrshad M."/>
            <person name="Andrei S.-A."/>
            <person name="Salcher M."/>
            <person name="Kratochvilova H."/>
            <person name="Simek K."/>
            <person name="Ghai R."/>
        </authorList>
    </citation>
    <scope>NUCLEOTIDE SEQUENCE [LARGE SCALE GENOMIC DNA]</scope>
    <source>
        <strain evidence="1">II-D5</strain>
    </source>
</reference>
<dbReference type="Proteomes" id="UP000037507">
    <property type="component" value="Unassembled WGS sequence"/>
</dbReference>